<name>A0A8S1J0L8_9CHLO</name>
<dbReference type="PANTHER" id="PTHR10612:SF34">
    <property type="entry name" value="APOLIPOPROTEIN D"/>
    <property type="match status" value="1"/>
</dbReference>
<keyword evidence="1" id="KW-0732">Signal</keyword>
<comment type="caution">
    <text evidence="2">The sequence shown here is derived from an EMBL/GenBank/DDBJ whole genome shotgun (WGS) entry which is preliminary data.</text>
</comment>
<feature type="signal peptide" evidence="1">
    <location>
        <begin position="1"/>
        <end position="26"/>
    </location>
</feature>
<organism evidence="2 3">
    <name type="scientific">Ostreobium quekettii</name>
    <dbReference type="NCBI Taxonomy" id="121088"/>
    <lineage>
        <taxon>Eukaryota</taxon>
        <taxon>Viridiplantae</taxon>
        <taxon>Chlorophyta</taxon>
        <taxon>core chlorophytes</taxon>
        <taxon>Ulvophyceae</taxon>
        <taxon>TCBD clade</taxon>
        <taxon>Bryopsidales</taxon>
        <taxon>Ostreobineae</taxon>
        <taxon>Ostreobiaceae</taxon>
        <taxon>Ostreobium</taxon>
    </lineage>
</organism>
<protein>
    <submittedName>
        <fullName evidence="2">Uncharacterized protein</fullName>
    </submittedName>
</protein>
<dbReference type="EMBL" id="CAJHUC010001094">
    <property type="protein sequence ID" value="CAD7699706.1"/>
    <property type="molecule type" value="Genomic_DNA"/>
</dbReference>
<feature type="chain" id="PRO_5035804418" evidence="1">
    <location>
        <begin position="27"/>
        <end position="254"/>
    </location>
</feature>
<dbReference type="Gene3D" id="2.40.128.20">
    <property type="match status" value="1"/>
</dbReference>
<evidence type="ECO:0000313" key="3">
    <source>
        <dbReference type="Proteomes" id="UP000708148"/>
    </source>
</evidence>
<dbReference type="AlphaFoldDB" id="A0A8S1J0L8"/>
<dbReference type="Proteomes" id="UP000708148">
    <property type="component" value="Unassembled WGS sequence"/>
</dbReference>
<sequence>MAMMIVTRGKILEVVVLAALVAIGTAAPAMWPGSRDGFECPPPGFDSVKGLDLRKYVSAPWYVQEQMPVAYQSVEDLYCVRARYVLQDEDDLTKGITVYNYANKGEVNGPAEGTSGTGGSSFQLQAVVPDLNDASKLLVGPSFLEKLLGEELAERFYGDYWVVAVGPSSNETLGYDWAIISGGPPRTRGMDGCMTGSKFLDRFQINGAGFWLFSRKPVDPESTEAMRKVAKEKGFDLSVLRKVEQEGCKYEGAL</sequence>
<gene>
    <name evidence="2" type="ORF">OSTQU699_LOCUS5065</name>
</gene>
<keyword evidence="3" id="KW-1185">Reference proteome</keyword>
<dbReference type="PANTHER" id="PTHR10612">
    <property type="entry name" value="APOLIPOPROTEIN D"/>
    <property type="match status" value="1"/>
</dbReference>
<proteinExistence type="predicted"/>
<evidence type="ECO:0000313" key="2">
    <source>
        <dbReference type="EMBL" id="CAD7699706.1"/>
    </source>
</evidence>
<dbReference type="SUPFAM" id="SSF50814">
    <property type="entry name" value="Lipocalins"/>
    <property type="match status" value="1"/>
</dbReference>
<reference evidence="2" key="1">
    <citation type="submission" date="2020-12" db="EMBL/GenBank/DDBJ databases">
        <authorList>
            <person name="Iha C."/>
        </authorList>
    </citation>
    <scope>NUCLEOTIDE SEQUENCE</scope>
</reference>
<accession>A0A8S1J0L8</accession>
<evidence type="ECO:0000256" key="1">
    <source>
        <dbReference type="SAM" id="SignalP"/>
    </source>
</evidence>
<dbReference type="InterPro" id="IPR012674">
    <property type="entry name" value="Calycin"/>
</dbReference>
<dbReference type="OrthoDB" id="565904at2759"/>